<accession>A0ABS2N6H3</accession>
<dbReference type="RefSeq" id="WP_204502338.1">
    <property type="nucleotide sequence ID" value="NZ_JAFBDR010000045.1"/>
</dbReference>
<dbReference type="Proteomes" id="UP001296943">
    <property type="component" value="Unassembled WGS sequence"/>
</dbReference>
<protein>
    <submittedName>
        <fullName evidence="1">Uncharacterized protein</fullName>
    </submittedName>
</protein>
<organism evidence="1 2">
    <name type="scientific">Aquibacillus albus</name>
    <dbReference type="NCBI Taxonomy" id="1168171"/>
    <lineage>
        <taxon>Bacteria</taxon>
        <taxon>Bacillati</taxon>
        <taxon>Bacillota</taxon>
        <taxon>Bacilli</taxon>
        <taxon>Bacillales</taxon>
        <taxon>Bacillaceae</taxon>
        <taxon>Aquibacillus</taxon>
    </lineage>
</organism>
<comment type="caution">
    <text evidence="1">The sequence shown here is derived from an EMBL/GenBank/DDBJ whole genome shotgun (WGS) entry which is preliminary data.</text>
</comment>
<evidence type="ECO:0000313" key="2">
    <source>
        <dbReference type="Proteomes" id="UP001296943"/>
    </source>
</evidence>
<sequence>MVIDQHLYENWFQQENLAVTYFMLTDKYRYSNRELHHRFGMKYLEHLQKMEQLFFALHQQIPFFENYMNSNLENALEYQRLLSSNYLLLSNKFKFTHPPMHIDFYCKFLRHVELLEKYFLTLHKSEPIDESYTSKDPWKMWQYYGKLASTSMKLAMKYEYIDVKTHAYYEKLYLQSLKIMEENFLIEK</sequence>
<name>A0ABS2N6H3_9BACI</name>
<evidence type="ECO:0000313" key="1">
    <source>
        <dbReference type="EMBL" id="MBM7573706.1"/>
    </source>
</evidence>
<reference evidence="1 2" key="1">
    <citation type="submission" date="2021-01" db="EMBL/GenBank/DDBJ databases">
        <title>Genomic Encyclopedia of Type Strains, Phase IV (KMG-IV): sequencing the most valuable type-strain genomes for metagenomic binning, comparative biology and taxonomic classification.</title>
        <authorList>
            <person name="Goeker M."/>
        </authorList>
    </citation>
    <scope>NUCLEOTIDE SEQUENCE [LARGE SCALE GENOMIC DNA]</scope>
    <source>
        <strain evidence="1 2">DSM 23711</strain>
    </source>
</reference>
<keyword evidence="2" id="KW-1185">Reference proteome</keyword>
<dbReference type="EMBL" id="JAFBDR010000045">
    <property type="protein sequence ID" value="MBM7573706.1"/>
    <property type="molecule type" value="Genomic_DNA"/>
</dbReference>
<gene>
    <name evidence="1" type="ORF">JOC48_004292</name>
</gene>
<proteinExistence type="predicted"/>